<dbReference type="PANTHER" id="PTHR39594:SF1">
    <property type="entry name" value="PROTEIN YCHQ"/>
    <property type="match status" value="1"/>
</dbReference>
<keyword evidence="3" id="KW-1185">Reference proteome</keyword>
<dbReference type="RefSeq" id="WP_186504838.1">
    <property type="nucleotide sequence ID" value="NZ_JACNEP010000001.1"/>
</dbReference>
<dbReference type="GO" id="GO:0005886">
    <property type="term" value="C:plasma membrane"/>
    <property type="evidence" value="ECO:0007669"/>
    <property type="project" value="TreeGrafter"/>
</dbReference>
<feature type="transmembrane region" description="Helical" evidence="1">
    <location>
        <begin position="38"/>
        <end position="64"/>
    </location>
</feature>
<feature type="transmembrane region" description="Helical" evidence="1">
    <location>
        <begin position="6"/>
        <end position="26"/>
    </location>
</feature>
<dbReference type="Pfam" id="PF04247">
    <property type="entry name" value="SirB"/>
    <property type="match status" value="1"/>
</dbReference>
<feature type="transmembrane region" description="Helical" evidence="1">
    <location>
        <begin position="70"/>
        <end position="89"/>
    </location>
</feature>
<protein>
    <submittedName>
        <fullName evidence="2">SirB2 family protein</fullName>
    </submittedName>
</protein>
<dbReference type="Proteomes" id="UP000601768">
    <property type="component" value="Unassembled WGS sequence"/>
</dbReference>
<sequence length="125" mass="14256">MYLMFKHLHMTFAVISIVFFIVRFVWRITDSALLQKKIVKILPHIVDTLLLVSAFALCFVISQYPFATGWLTEKFLLLIAYIVFGVFALKKAQTRAGQWGAFALAMACIYFIVNLAISKQAFLLS</sequence>
<reference evidence="2" key="1">
    <citation type="journal article" date="2018" name="Int. J. Syst. Evol. Microbiol.">
        <title>Neptunicella marina gen. nov., sp. nov., isolated from surface seawater.</title>
        <authorList>
            <person name="Liu X."/>
            <person name="Lai Q."/>
            <person name="Du Y."/>
            <person name="Zhang X."/>
            <person name="Liu Z."/>
            <person name="Sun F."/>
            <person name="Shao Z."/>
        </authorList>
    </citation>
    <scope>NUCLEOTIDE SEQUENCE</scope>
    <source>
        <strain evidence="2">S27-2</strain>
    </source>
</reference>
<dbReference type="AlphaFoldDB" id="A0A8J6LWU4"/>
<organism evidence="2 3">
    <name type="scientific">Neptunicella marina</name>
    <dbReference type="NCBI Taxonomy" id="2125989"/>
    <lineage>
        <taxon>Bacteria</taxon>
        <taxon>Pseudomonadati</taxon>
        <taxon>Pseudomonadota</taxon>
        <taxon>Gammaproteobacteria</taxon>
        <taxon>Alteromonadales</taxon>
        <taxon>Alteromonadaceae</taxon>
        <taxon>Neptunicella</taxon>
    </lineage>
</organism>
<feature type="transmembrane region" description="Helical" evidence="1">
    <location>
        <begin position="101"/>
        <end position="122"/>
    </location>
</feature>
<keyword evidence="1" id="KW-0472">Membrane</keyword>
<reference evidence="2" key="2">
    <citation type="submission" date="2020-08" db="EMBL/GenBank/DDBJ databases">
        <authorList>
            <person name="Lai Q."/>
        </authorList>
    </citation>
    <scope>NUCLEOTIDE SEQUENCE</scope>
    <source>
        <strain evidence="2">S27-2</strain>
    </source>
</reference>
<keyword evidence="1" id="KW-0812">Transmembrane</keyword>
<dbReference type="InterPro" id="IPR007360">
    <property type="entry name" value="SirB"/>
</dbReference>
<evidence type="ECO:0000313" key="3">
    <source>
        <dbReference type="Proteomes" id="UP000601768"/>
    </source>
</evidence>
<accession>A0A8J6LWU4</accession>
<proteinExistence type="predicted"/>
<dbReference type="PANTHER" id="PTHR39594">
    <property type="entry name" value="PROTEIN YCHQ"/>
    <property type="match status" value="1"/>
</dbReference>
<keyword evidence="1" id="KW-1133">Transmembrane helix</keyword>
<gene>
    <name evidence="2" type="ORF">H8B19_00580</name>
</gene>
<dbReference type="PIRSF" id="PIRSF005610">
    <property type="entry name" value="SirB"/>
    <property type="match status" value="1"/>
</dbReference>
<comment type="caution">
    <text evidence="2">The sequence shown here is derived from an EMBL/GenBank/DDBJ whole genome shotgun (WGS) entry which is preliminary data.</text>
</comment>
<evidence type="ECO:0000256" key="1">
    <source>
        <dbReference type="SAM" id="Phobius"/>
    </source>
</evidence>
<name>A0A8J6LWU4_9ALTE</name>
<dbReference type="EMBL" id="JACNEP010000001">
    <property type="protein sequence ID" value="MBC3764360.1"/>
    <property type="molecule type" value="Genomic_DNA"/>
</dbReference>
<evidence type="ECO:0000313" key="2">
    <source>
        <dbReference type="EMBL" id="MBC3764360.1"/>
    </source>
</evidence>